<dbReference type="EMBL" id="ABID01000002">
    <property type="protein sequence ID" value="EDQ05268.1"/>
    <property type="molecule type" value="Genomic_DNA"/>
</dbReference>
<keyword evidence="8" id="KW-1185">Reference proteome</keyword>
<keyword evidence="3" id="KW-0288">FMN</keyword>
<evidence type="ECO:0000259" key="6">
    <source>
        <dbReference type="PROSITE" id="PS51349"/>
    </source>
</evidence>
<protein>
    <submittedName>
        <fullName evidence="7">L-lactate dehydrogenase, putative</fullName>
    </submittedName>
</protein>
<evidence type="ECO:0000256" key="1">
    <source>
        <dbReference type="ARBA" id="ARBA00001917"/>
    </source>
</evidence>
<comment type="caution">
    <text evidence="7">The sequence shown here is derived from an EMBL/GenBank/DDBJ whole genome shotgun (WGS) entry which is preliminary data.</text>
</comment>
<dbReference type="Pfam" id="PF01070">
    <property type="entry name" value="FMN_dh"/>
    <property type="match status" value="1"/>
</dbReference>
<evidence type="ECO:0000256" key="5">
    <source>
        <dbReference type="ARBA" id="ARBA00024042"/>
    </source>
</evidence>
<organism evidence="7 8">
    <name type="scientific">Sulfitobacter indolifex HEL-45</name>
    <dbReference type="NCBI Taxonomy" id="391624"/>
    <lineage>
        <taxon>Bacteria</taxon>
        <taxon>Pseudomonadati</taxon>
        <taxon>Pseudomonadota</taxon>
        <taxon>Alphaproteobacteria</taxon>
        <taxon>Rhodobacterales</taxon>
        <taxon>Roseobacteraceae</taxon>
        <taxon>Sulfitobacter</taxon>
    </lineage>
</organism>
<evidence type="ECO:0000256" key="4">
    <source>
        <dbReference type="ARBA" id="ARBA00023002"/>
    </source>
</evidence>
<dbReference type="PANTHER" id="PTHR10578">
    <property type="entry name" value="S -2-HYDROXY-ACID OXIDASE-RELATED"/>
    <property type="match status" value="1"/>
</dbReference>
<evidence type="ECO:0000313" key="8">
    <source>
        <dbReference type="Proteomes" id="UP000003257"/>
    </source>
</evidence>
<gene>
    <name evidence="7" type="ORF">OIHEL45_11013</name>
</gene>
<dbReference type="Gene3D" id="3.20.20.70">
    <property type="entry name" value="Aldolase class I"/>
    <property type="match status" value="1"/>
</dbReference>
<sequence length="399" mass="43373">MRFHYLDNLQSFGANAAMDLHATYPALSDLRSRAQSRLPKFVWEYLDSATGTEATKHRNRAALDRVGLMPSVLHGEFSPDLGVELMGQKLPLPFGMSPLGMSGLIWPDAEAHLARAADRAGIPFGLSTVAAASPEDVAPHLGKHGWFQLYPPRDPEIRTDMLARAKAAGFTTLVLTVDVPVASRRERQTRSGLTSPPKLTPRLMAQVAMRPAWAMGMARRGLPHMKMLDKYTEGTATANLPPTAHVGYLLRTAPDWDYLHWLRDHWDGPLVIKGVLRPEDATALEQAGADAIWVSNHAGRQFDAAPASAEALPAIRAATKLPVIFDSGVETGLDILRAFALGADFVMLGRAFHIALAALGPRGVDHLIDLLARDLTANMGQLGAHNLRELPTPFDLSPL</sequence>
<dbReference type="SUPFAM" id="SSF51395">
    <property type="entry name" value="FMN-linked oxidoreductases"/>
    <property type="match status" value="1"/>
</dbReference>
<evidence type="ECO:0000313" key="7">
    <source>
        <dbReference type="EMBL" id="EDQ05268.1"/>
    </source>
</evidence>
<evidence type="ECO:0000256" key="3">
    <source>
        <dbReference type="ARBA" id="ARBA00022643"/>
    </source>
</evidence>
<comment type="cofactor">
    <cofactor evidence="1">
        <name>FMN</name>
        <dbReference type="ChEBI" id="CHEBI:58210"/>
    </cofactor>
</comment>
<dbReference type="InterPro" id="IPR013785">
    <property type="entry name" value="Aldolase_TIM"/>
</dbReference>
<dbReference type="CDD" id="cd02809">
    <property type="entry name" value="alpha_hydroxyacid_oxid_FMN"/>
    <property type="match status" value="1"/>
</dbReference>
<dbReference type="PIRSF" id="PIRSF000138">
    <property type="entry name" value="Al-hdrx_acd_dh"/>
    <property type="match status" value="1"/>
</dbReference>
<evidence type="ECO:0000256" key="2">
    <source>
        <dbReference type="ARBA" id="ARBA00022630"/>
    </source>
</evidence>
<reference evidence="7 8" key="1">
    <citation type="submission" date="2007-11" db="EMBL/GenBank/DDBJ databases">
        <authorList>
            <person name="Wagner-Dobler I."/>
            <person name="Ferriera S."/>
            <person name="Johnson J."/>
            <person name="Kravitz S."/>
            <person name="Beeson K."/>
            <person name="Sutton G."/>
            <person name="Rogers Y.-H."/>
            <person name="Friedman R."/>
            <person name="Frazier M."/>
            <person name="Venter J.C."/>
        </authorList>
    </citation>
    <scope>NUCLEOTIDE SEQUENCE [LARGE SCALE GENOMIC DNA]</scope>
    <source>
        <strain evidence="7 8">HEL-45</strain>
    </source>
</reference>
<dbReference type="PANTHER" id="PTHR10578:SF107">
    <property type="entry name" value="2-HYDROXYACID OXIDASE 1"/>
    <property type="match status" value="1"/>
</dbReference>
<feature type="domain" description="FMN hydroxy acid dehydrogenase" evidence="6">
    <location>
        <begin position="19"/>
        <end position="399"/>
    </location>
</feature>
<keyword evidence="2" id="KW-0285">Flavoprotein</keyword>
<dbReference type="InterPro" id="IPR037396">
    <property type="entry name" value="FMN_HAD"/>
</dbReference>
<dbReference type="PROSITE" id="PS51349">
    <property type="entry name" value="FMN_HYDROXY_ACID_DH_2"/>
    <property type="match status" value="1"/>
</dbReference>
<dbReference type="InterPro" id="IPR012133">
    <property type="entry name" value="Alpha-hydoxy_acid_DH_FMN"/>
</dbReference>
<dbReference type="Proteomes" id="UP000003257">
    <property type="component" value="Unassembled WGS sequence"/>
</dbReference>
<name>A0ABM9X752_9RHOB</name>
<accession>A0ABM9X752</accession>
<keyword evidence="4" id="KW-0560">Oxidoreductase</keyword>
<dbReference type="InterPro" id="IPR000262">
    <property type="entry name" value="FMN-dep_DH"/>
</dbReference>
<proteinExistence type="inferred from homology"/>
<comment type="similarity">
    <text evidence="5">Belongs to the FMN-dependent alpha-hydroxy acid dehydrogenase family.</text>
</comment>